<dbReference type="InterPro" id="IPR018060">
    <property type="entry name" value="HTH_AraC"/>
</dbReference>
<dbReference type="Gene3D" id="1.10.10.60">
    <property type="entry name" value="Homeodomain-like"/>
    <property type="match status" value="1"/>
</dbReference>
<dbReference type="EMBL" id="FMZE01000002">
    <property type="protein sequence ID" value="SDC42860.1"/>
    <property type="molecule type" value="Genomic_DNA"/>
</dbReference>
<proteinExistence type="predicted"/>
<gene>
    <name evidence="4" type="ORF">SAMN05421630_10265</name>
</gene>
<name>A0A1G6LHY0_9PSEU</name>
<keyword evidence="2 4" id="KW-0238">DNA-binding</keyword>
<protein>
    <submittedName>
        <fullName evidence="4">AraC-type DNA-binding protein</fullName>
    </submittedName>
</protein>
<keyword evidence="5" id="KW-1185">Reference proteome</keyword>
<sequence length="279" mass="30290">MHFTTGSCVHVGEVVCVRPRGVLAGSVRDYSGYREHLVGTINRREFASSTVLVNLTFGDPITVVRTPGEGAGTYRESLVTGPRDTSAETLVGGRQHGIQLALSPLDAYSITGTPIRLLSNNCLDIGALFGKPGSELIERLAEQPGWAQRFRLLDETLRDLRDKGPRPDPVVASAWHALARSSGAVRVAALADELGVSRRHLVRRFTEQVGLPPKTVARIVRFERAITLLHKRERTTVARIAAEAGYSDQAHLSREIKAFSEGTPSQFTNRTGSGFAKAA</sequence>
<dbReference type="Proteomes" id="UP000199494">
    <property type="component" value="Unassembled WGS sequence"/>
</dbReference>
<evidence type="ECO:0000313" key="4">
    <source>
        <dbReference type="EMBL" id="SDC42860.1"/>
    </source>
</evidence>
<evidence type="ECO:0000256" key="3">
    <source>
        <dbReference type="ARBA" id="ARBA00023163"/>
    </source>
</evidence>
<dbReference type="STRING" id="530584.SAMN05421630_10265"/>
<reference evidence="4 5" key="1">
    <citation type="submission" date="2016-10" db="EMBL/GenBank/DDBJ databases">
        <authorList>
            <person name="de Groot N.N."/>
        </authorList>
    </citation>
    <scope>NUCLEOTIDE SEQUENCE [LARGE SCALE GENOMIC DNA]</scope>
    <source>
        <strain evidence="4 5">CGMCC 4.5506</strain>
    </source>
</reference>
<evidence type="ECO:0000256" key="2">
    <source>
        <dbReference type="ARBA" id="ARBA00023125"/>
    </source>
</evidence>
<keyword evidence="1" id="KW-0805">Transcription regulation</keyword>
<dbReference type="GO" id="GO:0043565">
    <property type="term" value="F:sequence-specific DNA binding"/>
    <property type="evidence" value="ECO:0007669"/>
    <property type="project" value="InterPro"/>
</dbReference>
<dbReference type="PROSITE" id="PS01124">
    <property type="entry name" value="HTH_ARAC_FAMILY_2"/>
    <property type="match status" value="1"/>
</dbReference>
<keyword evidence="3" id="KW-0804">Transcription</keyword>
<dbReference type="Pfam" id="PF12833">
    <property type="entry name" value="HTH_18"/>
    <property type="match status" value="1"/>
</dbReference>
<evidence type="ECO:0000256" key="1">
    <source>
        <dbReference type="ARBA" id="ARBA00023015"/>
    </source>
</evidence>
<dbReference type="SUPFAM" id="SSF46689">
    <property type="entry name" value="Homeodomain-like"/>
    <property type="match status" value="1"/>
</dbReference>
<dbReference type="PANTHER" id="PTHR46796:SF15">
    <property type="entry name" value="BLL1074 PROTEIN"/>
    <property type="match status" value="1"/>
</dbReference>
<evidence type="ECO:0000313" key="5">
    <source>
        <dbReference type="Proteomes" id="UP000199494"/>
    </source>
</evidence>
<dbReference type="InterPro" id="IPR009057">
    <property type="entry name" value="Homeodomain-like_sf"/>
</dbReference>
<dbReference type="InterPro" id="IPR050204">
    <property type="entry name" value="AraC_XylS_family_regulators"/>
</dbReference>
<dbReference type="GO" id="GO:0003700">
    <property type="term" value="F:DNA-binding transcription factor activity"/>
    <property type="evidence" value="ECO:0007669"/>
    <property type="project" value="InterPro"/>
</dbReference>
<dbReference type="PANTHER" id="PTHR46796">
    <property type="entry name" value="HTH-TYPE TRANSCRIPTIONAL ACTIVATOR RHAS-RELATED"/>
    <property type="match status" value="1"/>
</dbReference>
<dbReference type="RefSeq" id="WP_091799195.1">
    <property type="nucleotide sequence ID" value="NZ_CP016353.1"/>
</dbReference>
<accession>A0A1G6LHY0</accession>
<dbReference type="SMART" id="SM00342">
    <property type="entry name" value="HTH_ARAC"/>
    <property type="match status" value="1"/>
</dbReference>
<organism evidence="4 5">
    <name type="scientific">Prauserella marina</name>
    <dbReference type="NCBI Taxonomy" id="530584"/>
    <lineage>
        <taxon>Bacteria</taxon>
        <taxon>Bacillati</taxon>
        <taxon>Actinomycetota</taxon>
        <taxon>Actinomycetes</taxon>
        <taxon>Pseudonocardiales</taxon>
        <taxon>Pseudonocardiaceae</taxon>
        <taxon>Prauserella</taxon>
    </lineage>
</organism>
<dbReference type="OrthoDB" id="2559672at2"/>
<dbReference type="AlphaFoldDB" id="A0A1G6LHY0"/>